<dbReference type="SUPFAM" id="SSF52540">
    <property type="entry name" value="P-loop containing nucleoside triphosphate hydrolases"/>
    <property type="match status" value="1"/>
</dbReference>
<dbReference type="PANTHER" id="PTHR41259">
    <property type="entry name" value="DOUBLE-STRAND BREAK REPAIR RAD50 ATPASE, PUTATIVE-RELATED"/>
    <property type="match status" value="1"/>
</dbReference>
<name>A0ABX0V2U4_9HYPH</name>
<reference evidence="2 3" key="1">
    <citation type="submission" date="2020-03" db="EMBL/GenBank/DDBJ databases">
        <title>Genomic Encyclopedia of Type Strains, Phase IV (KMG-IV): sequencing the most valuable type-strain genomes for metagenomic binning, comparative biology and taxonomic classification.</title>
        <authorList>
            <person name="Goeker M."/>
        </authorList>
    </citation>
    <scope>NUCLEOTIDE SEQUENCE [LARGE SCALE GENOMIC DNA]</scope>
    <source>
        <strain evidence="2 3">DSM 103870</strain>
    </source>
</reference>
<feature type="coiled-coil region" evidence="1">
    <location>
        <begin position="394"/>
        <end position="428"/>
    </location>
</feature>
<organism evidence="2 3">
    <name type="scientific">Pseudochelatococcus lubricantis</name>
    <dbReference type="NCBI Taxonomy" id="1538102"/>
    <lineage>
        <taxon>Bacteria</taxon>
        <taxon>Pseudomonadati</taxon>
        <taxon>Pseudomonadota</taxon>
        <taxon>Alphaproteobacteria</taxon>
        <taxon>Hyphomicrobiales</taxon>
        <taxon>Chelatococcaceae</taxon>
        <taxon>Pseudochelatococcus</taxon>
    </lineage>
</organism>
<gene>
    <name evidence="2" type="ORF">FHS82_002393</name>
</gene>
<sequence>MRLTGIRVEGVGRFAAPVAVSGLGPGVNILAAGNEAGKSTLFRAVRACLFERHATSREDVAALASAGLSLPVRVALDFEHGGHGYRIEKSFLRSRSAQFFRDGVLVARDRAADEAVWDLIGIAPGNGRAGVDEAAFGLLWVGQRQSFVTPSPSEAAAAALNRAIHEEVGTLVGGERARQLLASLAADIDRLYTAQGRPKAGGPLAAAIQQRDALVSELAVVEARLADLDTHLTELAARLKERGELNDPALAAELAADLAQAQKAFADGEAAHALLTRLEVAEQKARLAFDAAENILADHLRRADRIDADRARLAELATERAPLDAQVQTANAGIAAVEADKAETDTRIRREEAQERALQRLAAVRAQAAGLDALKRRRADLAALKTRIVDNDIALEANRATAQAVAELDRLQREIAVSDARLAAAAAQVSLVLGPSGAGRVRLDGEILHGDVAQAAVRPLAIAIDGIATITVTPPPTDAATVKARGQHEAALSTLLKAAGHGSPEDLRTGRAERETLEMEATALKAELRSFGIAADALTKNIADLDVDVARIVSLQDSLSAGDGVPPDLPDADIAARLAAIRTGREEARQRRQTLDARLAAHNGTLAALAARRGEIAGSLAEIDTRLAADLARLPDDTRAARHAALDAALAQARETLQTQAAAFEGQRRQAPPADELDRLRLRIRRLEDARNNRRAKLEQLERIIAGLEGQILNAGGDGLGERAEALRADLQLAGQEVERVERRGASLRLLRETVEDCYRQHRDRLTAPLRRHLAPYLNDVFPAAEVTLGDGFGIEGIRRGAPDAERFESLSDGTQEQIAVLVRLAMGSLLAERGFEVPVILDDALVYSDDGRIARMFDALSRAGEKQQVIVLTCRTRAFAALGGRPLAITDV</sequence>
<feature type="coiled-coil region" evidence="1">
    <location>
        <begin position="677"/>
        <end position="744"/>
    </location>
</feature>
<dbReference type="InterPro" id="IPR027417">
    <property type="entry name" value="P-loop_NTPase"/>
</dbReference>
<dbReference type="PANTHER" id="PTHR41259:SF1">
    <property type="entry name" value="DOUBLE-STRAND BREAK REPAIR RAD50 ATPASE, PUTATIVE-RELATED"/>
    <property type="match status" value="1"/>
</dbReference>
<evidence type="ECO:0000256" key="1">
    <source>
        <dbReference type="SAM" id="Coils"/>
    </source>
</evidence>
<dbReference type="Proteomes" id="UP001429580">
    <property type="component" value="Unassembled WGS sequence"/>
</dbReference>
<evidence type="ECO:0000313" key="3">
    <source>
        <dbReference type="Proteomes" id="UP001429580"/>
    </source>
</evidence>
<keyword evidence="1" id="KW-0175">Coiled coil</keyword>
<comment type="caution">
    <text evidence="2">The sequence shown here is derived from an EMBL/GenBank/DDBJ whole genome shotgun (WGS) entry which is preliminary data.</text>
</comment>
<accession>A0ABX0V2U4</accession>
<dbReference type="Gene3D" id="1.10.287.1490">
    <property type="match status" value="1"/>
</dbReference>
<evidence type="ECO:0000313" key="2">
    <source>
        <dbReference type="EMBL" id="NIJ58545.1"/>
    </source>
</evidence>
<proteinExistence type="predicted"/>
<dbReference type="EMBL" id="JAASQI010000005">
    <property type="protein sequence ID" value="NIJ58545.1"/>
    <property type="molecule type" value="Genomic_DNA"/>
</dbReference>
<dbReference type="Gene3D" id="3.40.50.300">
    <property type="entry name" value="P-loop containing nucleotide triphosphate hydrolases"/>
    <property type="match status" value="2"/>
</dbReference>
<keyword evidence="3" id="KW-1185">Reference proteome</keyword>
<evidence type="ECO:0008006" key="4">
    <source>
        <dbReference type="Google" id="ProtNLM"/>
    </source>
</evidence>
<protein>
    <recommendedName>
        <fullName evidence="4">Rad50/SbcC-type AAA domain-containing protein</fullName>
    </recommendedName>
</protein>
<dbReference type="RefSeq" id="WP_166952999.1">
    <property type="nucleotide sequence ID" value="NZ_JAASQI010000005.1"/>
</dbReference>